<reference evidence="2 3" key="1">
    <citation type="submission" date="2014-04" db="EMBL/GenBank/DDBJ databases">
        <authorList>
            <consortium name="DOE Joint Genome Institute"/>
            <person name="Kuo A."/>
            <person name="Kohler A."/>
            <person name="Jargeat P."/>
            <person name="Nagy L.G."/>
            <person name="Floudas D."/>
            <person name="Copeland A."/>
            <person name="Barry K.W."/>
            <person name="Cichocki N."/>
            <person name="Veneault-Fourrey C."/>
            <person name="LaButti K."/>
            <person name="Lindquist E.A."/>
            <person name="Lipzen A."/>
            <person name="Lundell T."/>
            <person name="Morin E."/>
            <person name="Murat C."/>
            <person name="Sun H."/>
            <person name="Tunlid A."/>
            <person name="Henrissat B."/>
            <person name="Grigoriev I.V."/>
            <person name="Hibbett D.S."/>
            <person name="Martin F."/>
            <person name="Nordberg H.P."/>
            <person name="Cantor M.N."/>
            <person name="Hua S.X."/>
        </authorList>
    </citation>
    <scope>NUCLEOTIDE SEQUENCE [LARGE SCALE GENOMIC DNA]</scope>
    <source>
        <strain evidence="2 3">Ve08.2h10</strain>
    </source>
</reference>
<sequence>PTDTEESEDDQGGPTDEEEPSDVSPEPGAGSKHLDMGKQAIGRGLDNEGSEEEEADGRRWTQSEAVCNPKDSGAYQARNKIREKKSDGKDGREAQKPIVKPRPGRSRWDSSALPKSRQIDRPVKAKDRWLGQSQDLAWHPEPKAKMLKGYPGKVGKGRTMAWTSNGEDPNEPEECQPNSLKKALRLPW</sequence>
<feature type="compositionally biased region" description="Basic and acidic residues" evidence="1">
    <location>
        <begin position="84"/>
        <end position="95"/>
    </location>
</feature>
<feature type="region of interest" description="Disordered" evidence="1">
    <location>
        <begin position="1"/>
        <end position="128"/>
    </location>
</feature>
<evidence type="ECO:0000313" key="2">
    <source>
        <dbReference type="EMBL" id="KIK71848.1"/>
    </source>
</evidence>
<evidence type="ECO:0000313" key="3">
    <source>
        <dbReference type="Proteomes" id="UP000054538"/>
    </source>
</evidence>
<gene>
    <name evidence="2" type="ORF">PAXRUDRAFT_22740</name>
</gene>
<proteinExistence type="predicted"/>
<protein>
    <submittedName>
        <fullName evidence="2">Uncharacterized protein</fullName>
    </submittedName>
</protein>
<feature type="non-terminal residue" evidence="2">
    <location>
        <position position="188"/>
    </location>
</feature>
<keyword evidence="3" id="KW-1185">Reference proteome</keyword>
<feature type="compositionally biased region" description="Acidic residues" evidence="1">
    <location>
        <begin position="1"/>
        <end position="21"/>
    </location>
</feature>
<dbReference type="HOGENOM" id="CLU_128872_0_0_1"/>
<feature type="region of interest" description="Disordered" evidence="1">
    <location>
        <begin position="143"/>
        <end position="188"/>
    </location>
</feature>
<name>A0A0D0C890_9AGAM</name>
<dbReference type="Proteomes" id="UP000054538">
    <property type="component" value="Unassembled WGS sequence"/>
</dbReference>
<dbReference type="InParanoid" id="A0A0D0C890"/>
<accession>A0A0D0C890</accession>
<organism evidence="2 3">
    <name type="scientific">Paxillus rubicundulus Ve08.2h10</name>
    <dbReference type="NCBI Taxonomy" id="930991"/>
    <lineage>
        <taxon>Eukaryota</taxon>
        <taxon>Fungi</taxon>
        <taxon>Dikarya</taxon>
        <taxon>Basidiomycota</taxon>
        <taxon>Agaricomycotina</taxon>
        <taxon>Agaricomycetes</taxon>
        <taxon>Agaricomycetidae</taxon>
        <taxon>Boletales</taxon>
        <taxon>Paxilineae</taxon>
        <taxon>Paxillaceae</taxon>
        <taxon>Paxillus</taxon>
    </lineage>
</organism>
<dbReference type="AlphaFoldDB" id="A0A0D0C890"/>
<reference evidence="3" key="2">
    <citation type="submission" date="2015-01" db="EMBL/GenBank/DDBJ databases">
        <title>Evolutionary Origins and Diversification of the Mycorrhizal Mutualists.</title>
        <authorList>
            <consortium name="DOE Joint Genome Institute"/>
            <consortium name="Mycorrhizal Genomics Consortium"/>
            <person name="Kohler A."/>
            <person name="Kuo A."/>
            <person name="Nagy L.G."/>
            <person name="Floudas D."/>
            <person name="Copeland A."/>
            <person name="Barry K.W."/>
            <person name="Cichocki N."/>
            <person name="Veneault-Fourrey C."/>
            <person name="LaButti K."/>
            <person name="Lindquist E.A."/>
            <person name="Lipzen A."/>
            <person name="Lundell T."/>
            <person name="Morin E."/>
            <person name="Murat C."/>
            <person name="Riley R."/>
            <person name="Ohm R."/>
            <person name="Sun H."/>
            <person name="Tunlid A."/>
            <person name="Henrissat B."/>
            <person name="Grigoriev I.V."/>
            <person name="Hibbett D.S."/>
            <person name="Martin F."/>
        </authorList>
    </citation>
    <scope>NUCLEOTIDE SEQUENCE [LARGE SCALE GENOMIC DNA]</scope>
    <source>
        <strain evidence="3">Ve08.2h10</strain>
    </source>
</reference>
<evidence type="ECO:0000256" key="1">
    <source>
        <dbReference type="SAM" id="MobiDB-lite"/>
    </source>
</evidence>
<feature type="compositionally biased region" description="Basic and acidic residues" evidence="1">
    <location>
        <begin position="117"/>
        <end position="128"/>
    </location>
</feature>
<dbReference type="EMBL" id="KN831570">
    <property type="protein sequence ID" value="KIK71848.1"/>
    <property type="molecule type" value="Genomic_DNA"/>
</dbReference>